<reference evidence="1 2" key="1">
    <citation type="submission" date="2020-08" db="EMBL/GenBank/DDBJ databases">
        <title>Sphingobacterium sp. DN00404 isolated from aquaculture water.</title>
        <authorList>
            <person name="Zhang M."/>
        </authorList>
    </citation>
    <scope>NUCLEOTIDE SEQUENCE [LARGE SCALE GENOMIC DNA]</scope>
    <source>
        <strain evidence="1 2">KCTC 42746</strain>
    </source>
</reference>
<sequence>MDILISGLNNYVGRRCTSLMADKDFRLFAITRNRKLFEERMADPIRAQIFEVDLLKGDTDDNIGLPYLDASFYFTQVPALDDMVNVRVELLCLRNFIRLIKRLNCDRLVYVARIMDKRCLQPILDLLEEFKMDYTVVLKNIVVGEDCLLYDIYEQVSGYKMVFYSKQHGGGLFQPIGIHDFIRWLKAILHVPAFHHNVLEIGGGDMISAVDFYRLYRKLKLKLKSQWIITLPNWLFRLIYRRKINDNTETAEFLRLIQVDGIVDNSWRANLPFTFTSLKEILLAK</sequence>
<accession>A0ABR7XSE2</accession>
<proteinExistence type="predicted"/>
<keyword evidence="2" id="KW-1185">Reference proteome</keyword>
<name>A0ABR7XSE2_9SPHI</name>
<dbReference type="SUPFAM" id="SSF51735">
    <property type="entry name" value="NAD(P)-binding Rossmann-fold domains"/>
    <property type="match status" value="1"/>
</dbReference>
<dbReference type="InterPro" id="IPR036291">
    <property type="entry name" value="NAD(P)-bd_dom_sf"/>
</dbReference>
<dbReference type="EMBL" id="JACNYL010000002">
    <property type="protein sequence ID" value="MBD1422090.1"/>
    <property type="molecule type" value="Genomic_DNA"/>
</dbReference>
<organism evidence="1 2">
    <name type="scientific">Sphingobacterium chuzhouense</name>
    <dbReference type="NCBI Taxonomy" id="1742264"/>
    <lineage>
        <taxon>Bacteria</taxon>
        <taxon>Pseudomonadati</taxon>
        <taxon>Bacteroidota</taxon>
        <taxon>Sphingobacteriia</taxon>
        <taxon>Sphingobacteriales</taxon>
        <taxon>Sphingobacteriaceae</taxon>
        <taxon>Sphingobacterium</taxon>
    </lineage>
</organism>
<comment type="caution">
    <text evidence="1">The sequence shown here is derived from an EMBL/GenBank/DDBJ whole genome shotgun (WGS) entry which is preliminary data.</text>
</comment>
<evidence type="ECO:0000313" key="1">
    <source>
        <dbReference type="EMBL" id="MBD1422090.1"/>
    </source>
</evidence>
<protein>
    <submittedName>
        <fullName evidence="1">Uncharacterized protein</fullName>
    </submittedName>
</protein>
<dbReference type="Proteomes" id="UP000651112">
    <property type="component" value="Unassembled WGS sequence"/>
</dbReference>
<dbReference type="Gene3D" id="3.40.50.720">
    <property type="entry name" value="NAD(P)-binding Rossmann-like Domain"/>
    <property type="match status" value="1"/>
</dbReference>
<dbReference type="RefSeq" id="WP_190313785.1">
    <property type="nucleotide sequence ID" value="NZ_JACNYL010000002.1"/>
</dbReference>
<gene>
    <name evidence="1" type="ORF">H8B21_10955</name>
</gene>
<evidence type="ECO:0000313" key="2">
    <source>
        <dbReference type="Proteomes" id="UP000651112"/>
    </source>
</evidence>